<sequence length="85" mass="9269">MLGLATVMFAILAGSMLSILPEEDYRAVVKAFHTCIHEIRSFFHDSELGVKIVEAGIAVRDAGVAVVQKALQGRQTEEKRGKQKG</sequence>
<feature type="chain" id="PRO_5035735285" evidence="1">
    <location>
        <begin position="19"/>
        <end position="85"/>
    </location>
</feature>
<evidence type="ECO:0000313" key="2">
    <source>
        <dbReference type="EMBL" id="KAG5442385.1"/>
    </source>
</evidence>
<keyword evidence="3" id="KW-1185">Reference proteome</keyword>
<gene>
    <name evidence="2" type="ORF">CSKR_200254</name>
</gene>
<name>A0A8T1M0P0_CLOSI</name>
<organism evidence="2 3">
    <name type="scientific">Clonorchis sinensis</name>
    <name type="common">Chinese liver fluke</name>
    <dbReference type="NCBI Taxonomy" id="79923"/>
    <lineage>
        <taxon>Eukaryota</taxon>
        <taxon>Metazoa</taxon>
        <taxon>Spiralia</taxon>
        <taxon>Lophotrochozoa</taxon>
        <taxon>Platyhelminthes</taxon>
        <taxon>Trematoda</taxon>
        <taxon>Digenea</taxon>
        <taxon>Opisthorchiida</taxon>
        <taxon>Opisthorchiata</taxon>
        <taxon>Opisthorchiidae</taxon>
        <taxon>Clonorchis</taxon>
    </lineage>
</organism>
<dbReference type="AlphaFoldDB" id="A0A8T1M0P0"/>
<feature type="signal peptide" evidence="1">
    <location>
        <begin position="1"/>
        <end position="18"/>
    </location>
</feature>
<dbReference type="Proteomes" id="UP000286415">
    <property type="component" value="Unassembled WGS sequence"/>
</dbReference>
<reference evidence="2 3" key="2">
    <citation type="journal article" date="2021" name="Genomics">
        <title>High-quality reference genome for Clonorchis sinensis.</title>
        <authorList>
            <person name="Young N.D."/>
            <person name="Stroehlein A.J."/>
            <person name="Kinkar L."/>
            <person name="Wang T."/>
            <person name="Sohn W.M."/>
            <person name="Chang B.C.H."/>
            <person name="Kaur P."/>
            <person name="Weisz D."/>
            <person name="Dudchenko O."/>
            <person name="Aiden E.L."/>
            <person name="Korhonen P.K."/>
            <person name="Gasser R.B."/>
        </authorList>
    </citation>
    <scope>NUCLEOTIDE SEQUENCE [LARGE SCALE GENOMIC DNA]</scope>
    <source>
        <strain evidence="2">Cs-k2</strain>
    </source>
</reference>
<proteinExistence type="predicted"/>
<protein>
    <submittedName>
        <fullName evidence="2">Uncharacterized protein</fullName>
    </submittedName>
</protein>
<keyword evidence="1" id="KW-0732">Signal</keyword>
<reference evidence="2 3" key="1">
    <citation type="journal article" date="2018" name="Biotechnol. Adv.">
        <title>Improved genomic resources and new bioinformatic workflow for the carcinogenic parasite Clonorchis sinensis: Biotechnological implications.</title>
        <authorList>
            <person name="Wang D."/>
            <person name="Korhonen P.K."/>
            <person name="Gasser R.B."/>
            <person name="Young N.D."/>
        </authorList>
    </citation>
    <scope>NUCLEOTIDE SEQUENCE [LARGE SCALE GENOMIC DNA]</scope>
    <source>
        <strain evidence="2">Cs-k2</strain>
    </source>
</reference>
<accession>A0A8T1M0P0</accession>
<evidence type="ECO:0000313" key="3">
    <source>
        <dbReference type="Proteomes" id="UP000286415"/>
    </source>
</evidence>
<dbReference type="EMBL" id="NIRI02000076">
    <property type="protein sequence ID" value="KAG5442385.1"/>
    <property type="molecule type" value="Genomic_DNA"/>
</dbReference>
<comment type="caution">
    <text evidence="2">The sequence shown here is derived from an EMBL/GenBank/DDBJ whole genome shotgun (WGS) entry which is preliminary data.</text>
</comment>
<evidence type="ECO:0000256" key="1">
    <source>
        <dbReference type="SAM" id="SignalP"/>
    </source>
</evidence>